<name>A0AAW2XMW3_9LAMI</name>
<organism evidence="2">
    <name type="scientific">Sesamum latifolium</name>
    <dbReference type="NCBI Taxonomy" id="2727402"/>
    <lineage>
        <taxon>Eukaryota</taxon>
        <taxon>Viridiplantae</taxon>
        <taxon>Streptophyta</taxon>
        <taxon>Embryophyta</taxon>
        <taxon>Tracheophyta</taxon>
        <taxon>Spermatophyta</taxon>
        <taxon>Magnoliopsida</taxon>
        <taxon>eudicotyledons</taxon>
        <taxon>Gunneridae</taxon>
        <taxon>Pentapetalae</taxon>
        <taxon>asterids</taxon>
        <taxon>lamiids</taxon>
        <taxon>Lamiales</taxon>
        <taxon>Pedaliaceae</taxon>
        <taxon>Sesamum</taxon>
    </lineage>
</organism>
<sequence length="494" mass="56286">MFLGEDGGAQPYRVDIEYEWVPSKCLTCRSLGHSTAGCPTTKKTAKPPVAVYVQKPPTRPSKEPVTVDEPGVVIQTRRLTLMLNFMRLLHGLHPRRTRPPSRFSMIQAASWNVRGLNRQDQQMVVRGLIVEFNIHFIGLLETRVASTDTSRVQSRLLHNWKWFVDPTRLGNRIWLAWDDSEVDVNILLVHNQCIHCRVIAKRTHVSSLITVVYGLNEVVPRRELWEQLVCIVEDIGDEPWLVLGDFNTVLDLSEVHGTSGDISIAMVDFQACFRDIGLLHVPMLGETYTWHNCSDGPRSLWKKLDRMASQKVFQITNDQGICLTEEQEVVNEFISFFENLLGGQRRRQFLNLNFLRPWARHIITVEEEADLTRPVLRNDVKTAVFDIAEDKAPGPDGYLAAFYKAAKLAIDDELTNAVQEFFNTGKLLKQINATLLTLIPKVAAPSTVGDYRPISCCNVLYKIITKIIVQRMQQVMQKIVSPSQNAFVLGRRMW</sequence>
<dbReference type="InterPro" id="IPR036691">
    <property type="entry name" value="Endo/exonu/phosph_ase_sf"/>
</dbReference>
<dbReference type="AlphaFoldDB" id="A0AAW2XMW3"/>
<reference evidence="2" key="1">
    <citation type="submission" date="2020-06" db="EMBL/GenBank/DDBJ databases">
        <authorList>
            <person name="Li T."/>
            <person name="Hu X."/>
            <person name="Zhang T."/>
            <person name="Song X."/>
            <person name="Zhang H."/>
            <person name="Dai N."/>
            <person name="Sheng W."/>
            <person name="Hou X."/>
            <person name="Wei L."/>
        </authorList>
    </citation>
    <scope>NUCLEOTIDE SEQUENCE</scope>
    <source>
        <strain evidence="2">KEN1</strain>
        <tissue evidence="2">Leaf</tissue>
    </source>
</reference>
<gene>
    <name evidence="2" type="ORF">Slati_0877200</name>
</gene>
<dbReference type="EMBL" id="JACGWN010000003">
    <property type="protein sequence ID" value="KAL0455380.1"/>
    <property type="molecule type" value="Genomic_DNA"/>
</dbReference>
<reference evidence="2" key="2">
    <citation type="journal article" date="2024" name="Plant">
        <title>Genomic evolution and insights into agronomic trait innovations of Sesamum species.</title>
        <authorList>
            <person name="Miao H."/>
            <person name="Wang L."/>
            <person name="Qu L."/>
            <person name="Liu H."/>
            <person name="Sun Y."/>
            <person name="Le M."/>
            <person name="Wang Q."/>
            <person name="Wei S."/>
            <person name="Zheng Y."/>
            <person name="Lin W."/>
            <person name="Duan Y."/>
            <person name="Cao H."/>
            <person name="Xiong S."/>
            <person name="Wang X."/>
            <person name="Wei L."/>
            <person name="Li C."/>
            <person name="Ma Q."/>
            <person name="Ju M."/>
            <person name="Zhao R."/>
            <person name="Li G."/>
            <person name="Mu C."/>
            <person name="Tian Q."/>
            <person name="Mei H."/>
            <person name="Zhang T."/>
            <person name="Gao T."/>
            <person name="Zhang H."/>
        </authorList>
    </citation>
    <scope>NUCLEOTIDE SEQUENCE</scope>
    <source>
        <strain evidence="2">KEN1</strain>
    </source>
</reference>
<dbReference type="SUPFAM" id="SSF56219">
    <property type="entry name" value="DNase I-like"/>
    <property type="match status" value="1"/>
</dbReference>
<accession>A0AAW2XMW3</accession>
<dbReference type="Pfam" id="PF03372">
    <property type="entry name" value="Exo_endo_phos"/>
    <property type="match status" value="1"/>
</dbReference>
<evidence type="ECO:0000313" key="2">
    <source>
        <dbReference type="EMBL" id="KAL0455380.1"/>
    </source>
</evidence>
<dbReference type="SUPFAM" id="SSF56672">
    <property type="entry name" value="DNA/RNA polymerases"/>
    <property type="match status" value="1"/>
</dbReference>
<protein>
    <submittedName>
        <fullName evidence="2">LINE-1 retrotransposable element O protein</fullName>
    </submittedName>
</protein>
<evidence type="ECO:0000259" key="1">
    <source>
        <dbReference type="Pfam" id="PF03372"/>
    </source>
</evidence>
<dbReference type="PANTHER" id="PTHR31635:SF196">
    <property type="entry name" value="REVERSE TRANSCRIPTASE DOMAIN-CONTAINING PROTEIN-RELATED"/>
    <property type="match status" value="1"/>
</dbReference>
<proteinExistence type="predicted"/>
<dbReference type="InterPro" id="IPR005135">
    <property type="entry name" value="Endo/exonuclease/phosphatase"/>
</dbReference>
<dbReference type="GO" id="GO:0003824">
    <property type="term" value="F:catalytic activity"/>
    <property type="evidence" value="ECO:0007669"/>
    <property type="project" value="InterPro"/>
</dbReference>
<comment type="caution">
    <text evidence="2">The sequence shown here is derived from an EMBL/GenBank/DDBJ whole genome shotgun (WGS) entry which is preliminary data.</text>
</comment>
<dbReference type="Gene3D" id="3.60.10.10">
    <property type="entry name" value="Endonuclease/exonuclease/phosphatase"/>
    <property type="match status" value="1"/>
</dbReference>
<feature type="domain" description="Endonuclease/exonuclease/phosphatase" evidence="1">
    <location>
        <begin position="109"/>
        <end position="273"/>
    </location>
</feature>
<dbReference type="InterPro" id="IPR043502">
    <property type="entry name" value="DNA/RNA_pol_sf"/>
</dbReference>
<dbReference type="PANTHER" id="PTHR31635">
    <property type="entry name" value="REVERSE TRANSCRIPTASE DOMAIN-CONTAINING PROTEIN-RELATED"/>
    <property type="match status" value="1"/>
</dbReference>